<protein>
    <recommendedName>
        <fullName evidence="2">DUF4838 domain-containing protein</fullName>
    </recommendedName>
</protein>
<sequence length="607" mass="68767">VYLEKMSGAKLTVVPKPSGKGLVKLFVGESEGTRALKLSAKGLEHGAYRLVSGSDWLAFLGDDTDFVPKEPWAKNNRDRVTGKYQREWEKVSGTPYGVPNGGMYKNRERMPAELAREPDERYWTFDERGSFNAVCGFLKQLGVRWYLPGELGEVVPQRKTIALPKLNTVVKPDFPLRQFNVRFSTASDPTTMWMMRLGTRNPYGLMVAHGMHTMTHNEHTLKNHPDWFALYGGKRAIKRGERLNHLCYSNPELFQATVKWARAQFDVYEYTSVSIMPPDAYGSICQCKLCEGKQIDEMGSRGKLSNHVWDFANRVAKEVGKTHPQKKILCCAYGANTNPPTNVDKLEPNVQVMIVGGRRPRNTLPEQREAIAKLQAGWRAKTDNPLMVFENYPFSSRGFYLPAFVSKVQGDSINELKGISVGEDIWLSMRQDFDTVDVGFNHFQVYFTARAYWGGKAYDPVAELAEYCRLFYGPTGKSMQAFFEYCEPNYQAMEKDKAKVDRALALFDAAKAAAPADSLYAKRLGLIDVFLNTLRSKSKLLGRKRGPVPCMRTVGSWEPKEPIVIDGKLDDQHWERHRSWTVGRLRELQTGAQPVFGTTVMSAWDRS</sequence>
<evidence type="ECO:0000313" key="1">
    <source>
        <dbReference type="EMBL" id="SVB35967.1"/>
    </source>
</evidence>
<dbReference type="PANTHER" id="PTHR47406">
    <property type="entry name" value="COAGULATION FACTOR 5/8 TYPE, C-TERMINAL"/>
    <property type="match status" value="1"/>
</dbReference>
<dbReference type="Pfam" id="PF16126">
    <property type="entry name" value="DUF4838"/>
    <property type="match status" value="1"/>
</dbReference>
<proteinExistence type="predicted"/>
<evidence type="ECO:0008006" key="2">
    <source>
        <dbReference type="Google" id="ProtNLM"/>
    </source>
</evidence>
<dbReference type="AlphaFoldDB" id="A0A382DE86"/>
<organism evidence="1">
    <name type="scientific">marine metagenome</name>
    <dbReference type="NCBI Taxonomy" id="408172"/>
    <lineage>
        <taxon>unclassified sequences</taxon>
        <taxon>metagenomes</taxon>
        <taxon>ecological metagenomes</taxon>
    </lineage>
</organism>
<dbReference type="PANTHER" id="PTHR47406:SF2">
    <property type="entry name" value="ALPHA GLUCURONIDASE N-TERMINAL DOMAIN-CONTAINING PROTEIN"/>
    <property type="match status" value="1"/>
</dbReference>
<dbReference type="InterPro" id="IPR032287">
    <property type="entry name" value="DUF4838"/>
</dbReference>
<feature type="non-terminal residue" evidence="1">
    <location>
        <position position="1"/>
    </location>
</feature>
<feature type="non-terminal residue" evidence="1">
    <location>
        <position position="607"/>
    </location>
</feature>
<accession>A0A382DE86</accession>
<gene>
    <name evidence="1" type="ORF">METZ01_LOCUS188821</name>
</gene>
<name>A0A382DE86_9ZZZZ</name>
<dbReference type="EMBL" id="UINC01038647">
    <property type="protein sequence ID" value="SVB35967.1"/>
    <property type="molecule type" value="Genomic_DNA"/>
</dbReference>
<reference evidence="1" key="1">
    <citation type="submission" date="2018-05" db="EMBL/GenBank/DDBJ databases">
        <authorList>
            <person name="Lanie J.A."/>
            <person name="Ng W.-L."/>
            <person name="Kazmierczak K.M."/>
            <person name="Andrzejewski T.M."/>
            <person name="Davidsen T.M."/>
            <person name="Wayne K.J."/>
            <person name="Tettelin H."/>
            <person name="Glass J.I."/>
            <person name="Rusch D."/>
            <person name="Podicherti R."/>
            <person name="Tsui H.-C.T."/>
            <person name="Winkler M.E."/>
        </authorList>
    </citation>
    <scope>NUCLEOTIDE SEQUENCE</scope>
</reference>